<evidence type="ECO:0000313" key="2">
    <source>
        <dbReference type="EMBL" id="OEH74618.1"/>
    </source>
</evidence>
<feature type="region of interest" description="Disordered" evidence="1">
    <location>
        <begin position="218"/>
        <end position="490"/>
    </location>
</feature>
<reference evidence="2 3" key="1">
    <citation type="journal article" date="2016" name="BMC Genomics">
        <title>Comparative genomics reveals Cyclospora cayetanensis possesses coccidia-like metabolism and invasion components but unique surface antigens.</title>
        <authorList>
            <person name="Liu S."/>
            <person name="Wang L."/>
            <person name="Zheng H."/>
            <person name="Xu Z."/>
            <person name="Roellig D.M."/>
            <person name="Li N."/>
            <person name="Frace M.A."/>
            <person name="Tang K."/>
            <person name="Arrowood M.J."/>
            <person name="Moss D.M."/>
            <person name="Zhang L."/>
            <person name="Feng Y."/>
            <person name="Xiao L."/>
        </authorList>
    </citation>
    <scope>NUCLEOTIDE SEQUENCE [LARGE SCALE GENOMIC DNA]</scope>
    <source>
        <strain evidence="2 3">CHN_HEN01</strain>
    </source>
</reference>
<evidence type="ECO:0000256" key="1">
    <source>
        <dbReference type="SAM" id="MobiDB-lite"/>
    </source>
</evidence>
<evidence type="ECO:0000313" key="3">
    <source>
        <dbReference type="Proteomes" id="UP000095192"/>
    </source>
</evidence>
<feature type="compositionally biased region" description="Low complexity" evidence="1">
    <location>
        <begin position="237"/>
        <end position="248"/>
    </location>
</feature>
<feature type="compositionally biased region" description="Polar residues" evidence="1">
    <location>
        <begin position="451"/>
        <end position="460"/>
    </location>
</feature>
<dbReference type="InParanoid" id="A0A1D3CTX0"/>
<accession>A0A1D3CTX0</accession>
<feature type="compositionally biased region" description="Basic and acidic residues" evidence="1">
    <location>
        <begin position="270"/>
        <end position="281"/>
    </location>
</feature>
<keyword evidence="3" id="KW-1185">Reference proteome</keyword>
<sequence>MQAPSGSTDGFPPAYKTPWIPPKRRKAVIIQPLKNLSDTQQLLLHCYISSNDKGGLCSKARDSGQQQKTPPVCYSWQLPVSALRPATKRRNYWGPSACEWQLRMCPPSVSPFGGLPKKQPALQHRTLRQRQRWAELPSPPPGRSLPCIVYSSKLRSIIVHFTLPPSCSLLIHPVRGGYPALPAHCPPAAGAPEEALRGPRSVPSSQFLRILKSCSYAIPGKPNTEKRHAEDPRPSETTENSTNSSATAVPACGSSSTPVDRPQSQGRSKSSQEIDSEKGRATDGCGAEPSGGPPHKRPGEEAKASQSAGPAAAADCHDTPVAVQPRARGRPKSKGGETATALDAIDPEGATPGGVLQVQSCAVSTDTDAPRTAKKTLQQQREAKRQRRGANAFSNSWNGNKGVKRRGRPPQKTASTPSMTSLGAPGSSQRSSPNSSGSAADNNGLSPLYALSSSTETVQGPSRKRAPGFPQQQQHFDAPLEDGGGRAEAEDALEWAIREATTK</sequence>
<dbReference type="VEuPathDB" id="ToxoDB:cyc_02147"/>
<proteinExistence type="predicted"/>
<gene>
    <name evidence="2" type="ORF">cyc_02147</name>
</gene>
<feature type="compositionally biased region" description="Polar residues" evidence="1">
    <location>
        <begin position="357"/>
        <end position="367"/>
    </location>
</feature>
<dbReference type="EMBL" id="JROU02001989">
    <property type="protein sequence ID" value="OEH74618.1"/>
    <property type="molecule type" value="Genomic_DNA"/>
</dbReference>
<dbReference type="Proteomes" id="UP000095192">
    <property type="component" value="Unassembled WGS sequence"/>
</dbReference>
<feature type="compositionally biased region" description="Polar residues" evidence="1">
    <location>
        <begin position="412"/>
        <end position="421"/>
    </location>
</feature>
<protein>
    <submittedName>
        <fullName evidence="2">Uncharacterized protein</fullName>
    </submittedName>
</protein>
<feature type="compositionally biased region" description="Basic and acidic residues" evidence="1">
    <location>
        <begin position="223"/>
        <end position="236"/>
    </location>
</feature>
<dbReference type="VEuPathDB" id="ToxoDB:LOC34619041"/>
<feature type="compositionally biased region" description="Low complexity" evidence="1">
    <location>
        <begin position="304"/>
        <end position="314"/>
    </location>
</feature>
<dbReference type="AlphaFoldDB" id="A0A1D3CTX0"/>
<feature type="compositionally biased region" description="Low complexity" evidence="1">
    <location>
        <begin position="424"/>
        <end position="446"/>
    </location>
</feature>
<organism evidence="2 3">
    <name type="scientific">Cyclospora cayetanensis</name>
    <dbReference type="NCBI Taxonomy" id="88456"/>
    <lineage>
        <taxon>Eukaryota</taxon>
        <taxon>Sar</taxon>
        <taxon>Alveolata</taxon>
        <taxon>Apicomplexa</taxon>
        <taxon>Conoidasida</taxon>
        <taxon>Coccidia</taxon>
        <taxon>Eucoccidiorida</taxon>
        <taxon>Eimeriorina</taxon>
        <taxon>Eimeriidae</taxon>
        <taxon>Cyclospora</taxon>
    </lineage>
</organism>
<name>A0A1D3CTX0_9EIME</name>
<comment type="caution">
    <text evidence="2">The sequence shown here is derived from an EMBL/GenBank/DDBJ whole genome shotgun (WGS) entry which is preliminary data.</text>
</comment>
<feature type="compositionally biased region" description="Polar residues" evidence="1">
    <location>
        <begin position="253"/>
        <end position="269"/>
    </location>
</feature>